<evidence type="ECO:0000313" key="2">
    <source>
        <dbReference type="Proteomes" id="UP001501576"/>
    </source>
</evidence>
<comment type="caution">
    <text evidence="1">The sequence shown here is derived from an EMBL/GenBank/DDBJ whole genome shotgun (WGS) entry which is preliminary data.</text>
</comment>
<sequence length="79" mass="8547">MTARPADDLFLVGDTHQRIYTNQVMLGSLGINIRGRSSKQRARSLLFVAAARARDTVDLLGQGTPSPFLSSSLTDAGER</sequence>
<proteinExistence type="predicted"/>
<keyword evidence="2" id="KW-1185">Reference proteome</keyword>
<accession>A0ABN1DCP8</accession>
<dbReference type="Proteomes" id="UP001501576">
    <property type="component" value="Unassembled WGS sequence"/>
</dbReference>
<dbReference type="EMBL" id="BAAABZ010000045">
    <property type="protein sequence ID" value="GAA0539699.1"/>
    <property type="molecule type" value="Genomic_DNA"/>
</dbReference>
<gene>
    <name evidence="1" type="ORF">GCM10010390_47110</name>
</gene>
<evidence type="ECO:0000313" key="1">
    <source>
        <dbReference type="EMBL" id="GAA0539699.1"/>
    </source>
</evidence>
<organism evidence="1 2">
    <name type="scientific">Streptomyces mordarskii</name>
    <dbReference type="NCBI Taxonomy" id="1226758"/>
    <lineage>
        <taxon>Bacteria</taxon>
        <taxon>Bacillati</taxon>
        <taxon>Actinomycetota</taxon>
        <taxon>Actinomycetes</taxon>
        <taxon>Kitasatosporales</taxon>
        <taxon>Streptomycetaceae</taxon>
        <taxon>Streptomyces</taxon>
    </lineage>
</organism>
<dbReference type="RefSeq" id="WP_346160257.1">
    <property type="nucleotide sequence ID" value="NZ_BAAABZ010000045.1"/>
</dbReference>
<name>A0ABN1DCP8_9ACTN</name>
<reference evidence="1 2" key="1">
    <citation type="journal article" date="2019" name="Int. J. Syst. Evol. Microbiol.">
        <title>The Global Catalogue of Microorganisms (GCM) 10K type strain sequencing project: providing services to taxonomists for standard genome sequencing and annotation.</title>
        <authorList>
            <consortium name="The Broad Institute Genomics Platform"/>
            <consortium name="The Broad Institute Genome Sequencing Center for Infectious Disease"/>
            <person name="Wu L."/>
            <person name="Ma J."/>
        </authorList>
    </citation>
    <scope>NUCLEOTIDE SEQUENCE [LARGE SCALE GENOMIC DNA]</scope>
    <source>
        <strain evidence="1 2">JCM 5052</strain>
    </source>
</reference>
<protein>
    <submittedName>
        <fullName evidence="1">Uncharacterized protein</fullName>
    </submittedName>
</protein>